<dbReference type="OrthoDB" id="3067038at2759"/>
<accession>A0A5C3Q1S6</accession>
<feature type="compositionally biased region" description="Acidic residues" evidence="1">
    <location>
        <begin position="569"/>
        <end position="587"/>
    </location>
</feature>
<organism evidence="2 3">
    <name type="scientific">Pterulicium gracile</name>
    <dbReference type="NCBI Taxonomy" id="1884261"/>
    <lineage>
        <taxon>Eukaryota</taxon>
        <taxon>Fungi</taxon>
        <taxon>Dikarya</taxon>
        <taxon>Basidiomycota</taxon>
        <taxon>Agaricomycotina</taxon>
        <taxon>Agaricomycetes</taxon>
        <taxon>Agaricomycetidae</taxon>
        <taxon>Agaricales</taxon>
        <taxon>Pleurotineae</taxon>
        <taxon>Pterulaceae</taxon>
        <taxon>Pterulicium</taxon>
    </lineage>
</organism>
<feature type="region of interest" description="Disordered" evidence="1">
    <location>
        <begin position="561"/>
        <end position="587"/>
    </location>
</feature>
<sequence>MHDAARPLGTLPSTILLFAHLPSNPSEMANNLPEELWLEIAHRTMGYEALNSLSRCSSRLSRIARPILYRHVILSDEDRPYASSLVKNPLPAAIKLLRADSALASAVRRLDYLSAGQSSCPKSPHLVDAQMIKSLTHLERISFYGGVFVGVSTVTQKRVLEAIGGLKHLKTLKVDAVHFDLGLRNIPEGWARNLESICILGGDAAASLWTTLAPTSLSTLTTLDLGFDSDEPSFACIHLFQLHLPRLRSLSLAIWAFFGHYKSLFDFLLLHSPTLEELGLEYDPIDDMASEFYDNLEPDSLDLAVERFTAHREEMLNRLHTFRGSTSCVEIMVRANLACLSTTLSTLSFGAGGSIGAAQEKFSSLLDALESISTEKQQSLTQVRRVFIDMTAWSLDSPHVLKSILHRFAPLLPALEEWCGGLPAYSHDTLWLSHTHIDRIFSKFSPTMRTVCLPMFERQACRGDNPDCTPDECACNKRPSVFSGDVIALKMSKGGMERLERVYVHDIVLKVVKGWEISRKMLTDVPSGGVAPMIRLRELGEEELPDEVGVRPVGMRKVWDEETFRAERGDEEGEGEGEGEGSEGDDW</sequence>
<dbReference type="AlphaFoldDB" id="A0A5C3Q1S6"/>
<dbReference type="InterPro" id="IPR032675">
    <property type="entry name" value="LRR_dom_sf"/>
</dbReference>
<evidence type="ECO:0000256" key="1">
    <source>
        <dbReference type="SAM" id="MobiDB-lite"/>
    </source>
</evidence>
<dbReference type="Gene3D" id="3.80.10.10">
    <property type="entry name" value="Ribonuclease Inhibitor"/>
    <property type="match status" value="1"/>
</dbReference>
<keyword evidence="3" id="KW-1185">Reference proteome</keyword>
<dbReference type="SUPFAM" id="SSF52047">
    <property type="entry name" value="RNI-like"/>
    <property type="match status" value="1"/>
</dbReference>
<evidence type="ECO:0000313" key="3">
    <source>
        <dbReference type="Proteomes" id="UP000305067"/>
    </source>
</evidence>
<evidence type="ECO:0000313" key="2">
    <source>
        <dbReference type="EMBL" id="TFK95922.1"/>
    </source>
</evidence>
<name>A0A5C3Q1S6_9AGAR</name>
<protein>
    <recommendedName>
        <fullName evidence="4">F-box domain-containing protein</fullName>
    </recommendedName>
</protein>
<dbReference type="Proteomes" id="UP000305067">
    <property type="component" value="Unassembled WGS sequence"/>
</dbReference>
<evidence type="ECO:0008006" key="4">
    <source>
        <dbReference type="Google" id="ProtNLM"/>
    </source>
</evidence>
<reference evidence="2 3" key="1">
    <citation type="journal article" date="2019" name="Nat. Ecol. Evol.">
        <title>Megaphylogeny resolves global patterns of mushroom evolution.</title>
        <authorList>
            <person name="Varga T."/>
            <person name="Krizsan K."/>
            <person name="Foldi C."/>
            <person name="Dima B."/>
            <person name="Sanchez-Garcia M."/>
            <person name="Sanchez-Ramirez S."/>
            <person name="Szollosi G.J."/>
            <person name="Szarkandi J.G."/>
            <person name="Papp V."/>
            <person name="Albert L."/>
            <person name="Andreopoulos W."/>
            <person name="Angelini C."/>
            <person name="Antonin V."/>
            <person name="Barry K.W."/>
            <person name="Bougher N.L."/>
            <person name="Buchanan P."/>
            <person name="Buyck B."/>
            <person name="Bense V."/>
            <person name="Catcheside P."/>
            <person name="Chovatia M."/>
            <person name="Cooper J."/>
            <person name="Damon W."/>
            <person name="Desjardin D."/>
            <person name="Finy P."/>
            <person name="Geml J."/>
            <person name="Haridas S."/>
            <person name="Hughes K."/>
            <person name="Justo A."/>
            <person name="Karasinski D."/>
            <person name="Kautmanova I."/>
            <person name="Kiss B."/>
            <person name="Kocsube S."/>
            <person name="Kotiranta H."/>
            <person name="LaButti K.M."/>
            <person name="Lechner B.E."/>
            <person name="Liimatainen K."/>
            <person name="Lipzen A."/>
            <person name="Lukacs Z."/>
            <person name="Mihaltcheva S."/>
            <person name="Morgado L.N."/>
            <person name="Niskanen T."/>
            <person name="Noordeloos M.E."/>
            <person name="Ohm R.A."/>
            <person name="Ortiz-Santana B."/>
            <person name="Ovrebo C."/>
            <person name="Racz N."/>
            <person name="Riley R."/>
            <person name="Savchenko A."/>
            <person name="Shiryaev A."/>
            <person name="Soop K."/>
            <person name="Spirin V."/>
            <person name="Szebenyi C."/>
            <person name="Tomsovsky M."/>
            <person name="Tulloss R.E."/>
            <person name="Uehling J."/>
            <person name="Grigoriev I.V."/>
            <person name="Vagvolgyi C."/>
            <person name="Papp T."/>
            <person name="Martin F.M."/>
            <person name="Miettinen O."/>
            <person name="Hibbett D.S."/>
            <person name="Nagy L.G."/>
        </authorList>
    </citation>
    <scope>NUCLEOTIDE SEQUENCE [LARGE SCALE GENOMIC DNA]</scope>
    <source>
        <strain evidence="2 3">CBS 309.79</strain>
    </source>
</reference>
<dbReference type="EMBL" id="ML178871">
    <property type="protein sequence ID" value="TFK95922.1"/>
    <property type="molecule type" value="Genomic_DNA"/>
</dbReference>
<gene>
    <name evidence="2" type="ORF">BDV98DRAFT_608644</name>
</gene>
<proteinExistence type="predicted"/>